<dbReference type="AlphaFoldDB" id="A0A023AWD5"/>
<dbReference type="RefSeq" id="XP_011133698.1">
    <property type="nucleotide sequence ID" value="XM_011135396.1"/>
</dbReference>
<dbReference type="Proteomes" id="UP000019763">
    <property type="component" value="Unassembled WGS sequence"/>
</dbReference>
<reference evidence="1" key="1">
    <citation type="submission" date="2013-12" db="EMBL/GenBank/DDBJ databases">
        <authorList>
            <person name="Omoto C.K."/>
            <person name="Sibley D."/>
            <person name="Venepally P."/>
            <person name="Hadjithomas M."/>
            <person name="Karamycheva S."/>
            <person name="Brunk B."/>
            <person name="Roos D."/>
            <person name="Caler E."/>
            <person name="Lorenzi H."/>
        </authorList>
    </citation>
    <scope>NUCLEOTIDE SEQUENCE</scope>
</reference>
<protein>
    <submittedName>
        <fullName evidence="1">Uncharacterized protein</fullName>
    </submittedName>
</protein>
<sequence length="158" mass="17781">EGRERIVHITRHSLRESISLRVVSRRLDLLDLKAVAQRFNSVDGVLGFYPLRVRKGVGSNPTLVNVGSPKLSNSKLLSERSAHNLRRLTTAEATSQIADAVDSCPAHTQQASQQAEQHVEETLFSDKKPAAVIEGWFKEAFYRNRTWDLSLTRRMLCA</sequence>
<name>A0A023AWD5_GRENI</name>
<comment type="caution">
    <text evidence="1">The sequence shown here is derived from an EMBL/GenBank/DDBJ whole genome shotgun (WGS) entry which is preliminary data.</text>
</comment>
<dbReference type="EMBL" id="AFNH02001493">
    <property type="protein sequence ID" value="EZG43029.1"/>
    <property type="molecule type" value="Genomic_DNA"/>
</dbReference>
<feature type="non-terminal residue" evidence="1">
    <location>
        <position position="1"/>
    </location>
</feature>
<proteinExistence type="predicted"/>
<gene>
    <name evidence="1" type="ORF">GNI_194610</name>
</gene>
<evidence type="ECO:0000313" key="2">
    <source>
        <dbReference type="Proteomes" id="UP000019763"/>
    </source>
</evidence>
<organism evidence="1 2">
    <name type="scientific">Gregarina niphandrodes</name>
    <name type="common">Septate eugregarine</name>
    <dbReference type="NCBI Taxonomy" id="110365"/>
    <lineage>
        <taxon>Eukaryota</taxon>
        <taxon>Sar</taxon>
        <taxon>Alveolata</taxon>
        <taxon>Apicomplexa</taxon>
        <taxon>Conoidasida</taxon>
        <taxon>Gregarinasina</taxon>
        <taxon>Eugregarinorida</taxon>
        <taxon>Gregarinidae</taxon>
        <taxon>Gregarina</taxon>
    </lineage>
</organism>
<dbReference type="VEuPathDB" id="CryptoDB:GNI_194610"/>
<dbReference type="GeneID" id="22916305"/>
<keyword evidence="2" id="KW-1185">Reference proteome</keyword>
<accession>A0A023AWD5</accession>
<evidence type="ECO:0000313" key="1">
    <source>
        <dbReference type="EMBL" id="EZG43029.1"/>
    </source>
</evidence>